<sequence>MDTPRRSLAQLCKHFQHKLPVTLDEAHGRIDFPAGTCTLDARDEVLVMQVAAGDAAGLASLEDVIARHLLRFAFRQPPEIHWTRSA</sequence>
<dbReference type="AlphaFoldDB" id="A0A4R4DSL8"/>
<comment type="caution">
    <text evidence="1">The sequence shown here is derived from an EMBL/GenBank/DDBJ whole genome shotgun (WGS) entry which is preliminary data.</text>
</comment>
<evidence type="ECO:0000313" key="2">
    <source>
        <dbReference type="Proteomes" id="UP000295023"/>
    </source>
</evidence>
<gene>
    <name evidence="1" type="ORF">EXY23_05110</name>
</gene>
<dbReference type="OrthoDB" id="9806511at2"/>
<organism evidence="1 2">
    <name type="scientific">Roseicella aquatilis</name>
    <dbReference type="NCBI Taxonomy" id="2527868"/>
    <lineage>
        <taxon>Bacteria</taxon>
        <taxon>Pseudomonadati</taxon>
        <taxon>Pseudomonadota</taxon>
        <taxon>Alphaproteobacteria</taxon>
        <taxon>Acetobacterales</taxon>
        <taxon>Roseomonadaceae</taxon>
        <taxon>Roseicella</taxon>
    </lineage>
</organism>
<dbReference type="Proteomes" id="UP000295023">
    <property type="component" value="Unassembled WGS sequence"/>
</dbReference>
<dbReference type="EMBL" id="SKBM01000003">
    <property type="protein sequence ID" value="TCZ65594.1"/>
    <property type="molecule type" value="Genomic_DNA"/>
</dbReference>
<dbReference type="InterPro" id="IPR014543">
    <property type="entry name" value="UCP028291"/>
</dbReference>
<accession>A0A4R4DSL8</accession>
<evidence type="ECO:0000313" key="1">
    <source>
        <dbReference type="EMBL" id="TCZ65594.1"/>
    </source>
</evidence>
<protein>
    <submittedName>
        <fullName evidence="1">DUF2218 domain-containing protein</fullName>
    </submittedName>
</protein>
<proteinExistence type="predicted"/>
<dbReference type="Gene3D" id="3.30.310.50">
    <property type="entry name" value="Alpha-D-phosphohexomutase, C-terminal domain"/>
    <property type="match status" value="1"/>
</dbReference>
<keyword evidence="2" id="KW-1185">Reference proteome</keyword>
<name>A0A4R4DSL8_9PROT</name>
<dbReference type="Pfam" id="PF09981">
    <property type="entry name" value="DUF2218"/>
    <property type="match status" value="1"/>
</dbReference>
<dbReference type="PIRSF" id="PIRSF028291">
    <property type="entry name" value="UCP028291"/>
    <property type="match status" value="1"/>
</dbReference>
<reference evidence="1 2" key="1">
    <citation type="submission" date="2019-03" db="EMBL/GenBank/DDBJ databases">
        <title>Paracraurococcus aquatilis NE82 genome sequence.</title>
        <authorList>
            <person name="Zhao Y."/>
            <person name="Du Z."/>
        </authorList>
    </citation>
    <scope>NUCLEOTIDE SEQUENCE [LARGE SCALE GENOMIC DNA]</scope>
    <source>
        <strain evidence="1 2">NE82</strain>
    </source>
</reference>